<dbReference type="Pfam" id="PF18962">
    <property type="entry name" value="Por_Secre_tail"/>
    <property type="match status" value="1"/>
</dbReference>
<feature type="domain" description="Fibronectin type-III" evidence="3">
    <location>
        <begin position="760"/>
        <end position="850"/>
    </location>
</feature>
<name>A0A1M5T2S0_9FLAO</name>
<evidence type="ECO:0000313" key="4">
    <source>
        <dbReference type="EMBL" id="SHH44986.1"/>
    </source>
</evidence>
<dbReference type="EMBL" id="FQWT01000004">
    <property type="protein sequence ID" value="SHH44986.1"/>
    <property type="molecule type" value="Genomic_DNA"/>
</dbReference>
<proteinExistence type="predicted"/>
<dbReference type="InterPro" id="IPR026444">
    <property type="entry name" value="Secre_tail"/>
</dbReference>
<dbReference type="InterPro" id="IPR056600">
    <property type="entry name" value="GBD_T9SS_assoc"/>
</dbReference>
<feature type="chain" id="PRO_5012432022" evidence="2">
    <location>
        <begin position="28"/>
        <end position="1076"/>
    </location>
</feature>
<dbReference type="InterPro" id="IPR003961">
    <property type="entry name" value="FN3_dom"/>
</dbReference>
<dbReference type="NCBIfam" id="TIGR04183">
    <property type="entry name" value="Por_Secre_tail"/>
    <property type="match status" value="1"/>
</dbReference>
<feature type="domain" description="Fibronectin type-III" evidence="3">
    <location>
        <begin position="488"/>
        <end position="581"/>
    </location>
</feature>
<dbReference type="InterPro" id="IPR036116">
    <property type="entry name" value="FN3_sf"/>
</dbReference>
<evidence type="ECO:0000256" key="2">
    <source>
        <dbReference type="SAM" id="SignalP"/>
    </source>
</evidence>
<evidence type="ECO:0000256" key="1">
    <source>
        <dbReference type="ARBA" id="ARBA00022729"/>
    </source>
</evidence>
<dbReference type="CDD" id="cd00063">
    <property type="entry name" value="FN3"/>
    <property type="match status" value="2"/>
</dbReference>
<dbReference type="SUPFAM" id="SSF49265">
    <property type="entry name" value="Fibronectin type III"/>
    <property type="match status" value="2"/>
</dbReference>
<gene>
    <name evidence="4" type="ORF">SAMN05421866_2818</name>
</gene>
<dbReference type="AlphaFoldDB" id="A0A1M5T2S0"/>
<dbReference type="Pfam" id="PF23759">
    <property type="entry name" value="GBD_T9SS_assoc"/>
    <property type="match status" value="1"/>
</dbReference>
<accession>A0A1M5T2S0</accession>
<dbReference type="Pfam" id="PF00041">
    <property type="entry name" value="fn3"/>
    <property type="match status" value="2"/>
</dbReference>
<reference evidence="5" key="1">
    <citation type="submission" date="2016-11" db="EMBL/GenBank/DDBJ databases">
        <authorList>
            <person name="Varghese N."/>
            <person name="Submissions S."/>
        </authorList>
    </citation>
    <scope>NUCLEOTIDE SEQUENCE [LARGE SCALE GENOMIC DNA]</scope>
    <source>
        <strain evidence="5">DSM 19055</strain>
    </source>
</reference>
<dbReference type="InterPro" id="IPR013783">
    <property type="entry name" value="Ig-like_fold"/>
</dbReference>
<keyword evidence="5" id="KW-1185">Reference proteome</keyword>
<evidence type="ECO:0000259" key="3">
    <source>
        <dbReference type="PROSITE" id="PS50853"/>
    </source>
</evidence>
<organism evidence="4 5">
    <name type="scientific">Chryseobacterium oranimense</name>
    <dbReference type="NCBI Taxonomy" id="421058"/>
    <lineage>
        <taxon>Bacteria</taxon>
        <taxon>Pseudomonadati</taxon>
        <taxon>Bacteroidota</taxon>
        <taxon>Flavobacteriia</taxon>
        <taxon>Flavobacteriales</taxon>
        <taxon>Weeksellaceae</taxon>
        <taxon>Chryseobacterium group</taxon>
        <taxon>Chryseobacterium</taxon>
    </lineage>
</organism>
<dbReference type="Gene3D" id="2.60.120.260">
    <property type="entry name" value="Galactose-binding domain-like"/>
    <property type="match status" value="1"/>
</dbReference>
<dbReference type="Proteomes" id="UP000184047">
    <property type="component" value="Unassembled WGS sequence"/>
</dbReference>
<dbReference type="SMART" id="SM00060">
    <property type="entry name" value="FN3"/>
    <property type="match status" value="2"/>
</dbReference>
<protein>
    <submittedName>
        <fullName evidence="4">Por secretion system C-terminal sorting domain-containing protein</fullName>
    </submittedName>
</protein>
<keyword evidence="1 2" id="KW-0732">Signal</keyword>
<sequence length="1076" mass="110972">MCLLFLTMGIAAQTTVTIGAGASTATAGTNGDPIYRSSGTSTYHYSKSVQLLTAADLAGASVISGSSINSIGYYKTTAFNVSGSNAWTLNVYLKNSSATALASGTAWDTMTGGATLFYSATINSTNNFPAAAGWVTFTNNTANTFSYTGGAIEVYIDWVPSGTLASPYTGGAFQWKYDTTTSVQAIGTSNSSAIAGTNTSYTTQTRRYQTQLTYTATACSGAPNPGNTLATATSTTCAAPYSTTLSLQNFTVGTGVSYQWYNNAGAIAGATSSTYTATVSAADSFYCAVTCSGSGITTNSAPVSVSGPAAAISTLPWTENFDSMSNIGSGIVPSCWTNVTGTKAWASMNAASVSYNVPKSTPNYMTIAYSNTTASQLWTPAFQLTAGTSYDLSFYYNTGGTSSSYVGYTGNVLVNNSISTTGATDLGTFITATQGTTAGAAGYVKVTKTFVPATSGVYMFALNVSSTGAPWYLGVDDFTLETTPSCVAPTALTSASVTASGATVSWTAPATAPANGYDIYYSTSNTAPTAGTIPNATSTTTSAPLTNLTATTTYYVWVRSNCGAGSTSSWSGPTSFTTACSVITPNYTNDFATFPGTCWSLANGGTPATGPGTGTTNYWVADGFLNAGSTGAARMNLYSTGRQGWLKSPAFNLSAGGYRVKFDYGVTGYNVTTASAMGSDDVVQFLVSTDGGTTWTILKTWDTSNTPTNTSNTYIFDLANYIGTNTVFAVYGNDGTVDDTQDYDFFVDNFVVESIPACDIPTALTSSLITDTSATISWTAPGTAPANGYQYYYSTTNTAPTSGTATTAVSQNLTSLLPQTTYYYWVRSMCAGTQSAWVSGTFTTLATPPANDNCSSAVSLTVGGAFAQHVVTGTTVGSTNTTALSASCLSTPTNVAGNVWYKVVVPASGSVTVETDATTGTALTDTVISVFADCTSTTSIACDDDSGNANFSKVSLTGQTPGATLYVSVWRFSNAGGGTDGTFQVSAYDASLLATSEVSQAKNDLKAYPNPFADVLNISDISKVKSVSIVDVAGRVVKTIENPSSALQLGDLKQGLYLVTLNMKDGSKQTIKAIKK</sequence>
<dbReference type="PROSITE" id="PS50853">
    <property type="entry name" value="FN3"/>
    <property type="match status" value="2"/>
</dbReference>
<feature type="signal peptide" evidence="2">
    <location>
        <begin position="1"/>
        <end position="27"/>
    </location>
</feature>
<evidence type="ECO:0000313" key="5">
    <source>
        <dbReference type="Proteomes" id="UP000184047"/>
    </source>
</evidence>
<dbReference type="Gene3D" id="2.60.40.10">
    <property type="entry name" value="Immunoglobulins"/>
    <property type="match status" value="2"/>
</dbReference>
<dbReference type="STRING" id="421058.SAMN05421866_2818"/>